<comment type="caution">
    <text evidence="1">The sequence shown here is derived from an EMBL/GenBank/DDBJ whole genome shotgun (WGS) entry which is preliminary data.</text>
</comment>
<dbReference type="Proteomes" id="UP000238007">
    <property type="component" value="Unassembled WGS sequence"/>
</dbReference>
<evidence type="ECO:0000313" key="1">
    <source>
        <dbReference type="EMBL" id="PRY74522.1"/>
    </source>
</evidence>
<evidence type="ECO:0000313" key="2">
    <source>
        <dbReference type="Proteomes" id="UP000238007"/>
    </source>
</evidence>
<dbReference type="AlphaFoldDB" id="A0A2T0VTP1"/>
<accession>A0A2T0VTP1</accession>
<organism evidence="1 2">
    <name type="scientific">Yoonia maritima</name>
    <dbReference type="NCBI Taxonomy" id="1435347"/>
    <lineage>
        <taxon>Bacteria</taxon>
        <taxon>Pseudomonadati</taxon>
        <taxon>Pseudomonadota</taxon>
        <taxon>Alphaproteobacteria</taxon>
        <taxon>Rhodobacterales</taxon>
        <taxon>Paracoccaceae</taxon>
        <taxon>Yoonia</taxon>
    </lineage>
</organism>
<sequence length="203" mass="22378">MPQEVRLAGKKLFLSPLLTGSIIFASQISQVLADETTLIASRTLDLDGDGLAEIIELRGYDELRLDIRSSDGSKILASGGVVGWLNEPSDQPQLEMNDVGSLTVTSEHLNGPSKYRVNLVVAHRAEAYRVVGLTYDQWGLDFDDPETGEMFGQSCEMNLLTGNGHTTFPDFGDLQVRSIDFPVPTLEDWRWEMLEDICGEGAE</sequence>
<dbReference type="EMBL" id="PVTP01000017">
    <property type="protein sequence ID" value="PRY74522.1"/>
    <property type="molecule type" value="Genomic_DNA"/>
</dbReference>
<gene>
    <name evidence="1" type="ORF">CLV80_11740</name>
</gene>
<proteinExistence type="predicted"/>
<name>A0A2T0VTP1_9RHOB</name>
<dbReference type="RefSeq" id="WP_106359250.1">
    <property type="nucleotide sequence ID" value="NZ_PVTP01000017.1"/>
</dbReference>
<protein>
    <submittedName>
        <fullName evidence="1">Uncharacterized protein</fullName>
    </submittedName>
</protein>
<keyword evidence="2" id="KW-1185">Reference proteome</keyword>
<reference evidence="1 2" key="1">
    <citation type="submission" date="2018-03" db="EMBL/GenBank/DDBJ databases">
        <title>Genomic Encyclopedia of Archaeal and Bacterial Type Strains, Phase II (KMG-II): from individual species to whole genera.</title>
        <authorList>
            <person name="Goeker M."/>
        </authorList>
    </citation>
    <scope>NUCLEOTIDE SEQUENCE [LARGE SCALE GENOMIC DNA]</scope>
    <source>
        <strain evidence="1 2">DSM 101533</strain>
    </source>
</reference>
<dbReference type="OrthoDB" id="9804182at2"/>